<organism evidence="3 4">
    <name type="scientific">Corynebacterium tuberculostearicum</name>
    <dbReference type="NCBI Taxonomy" id="38304"/>
    <lineage>
        <taxon>Bacteria</taxon>
        <taxon>Bacillati</taxon>
        <taxon>Actinomycetota</taxon>
        <taxon>Actinomycetes</taxon>
        <taxon>Mycobacteriales</taxon>
        <taxon>Corynebacteriaceae</taxon>
        <taxon>Corynebacterium</taxon>
    </lineage>
</organism>
<gene>
    <name evidence="3" type="ORF">RAE03_11840</name>
</gene>
<evidence type="ECO:0000313" key="4">
    <source>
        <dbReference type="Proteomes" id="UP001185706"/>
    </source>
</evidence>
<protein>
    <submittedName>
        <fullName evidence="3">Short chain dehydrogenase</fullName>
    </submittedName>
</protein>
<dbReference type="Gene3D" id="3.40.50.720">
    <property type="entry name" value="NAD(P)-binding Rossmann-like Domain"/>
    <property type="match status" value="1"/>
</dbReference>
<dbReference type="GO" id="GO:0016491">
    <property type="term" value="F:oxidoreductase activity"/>
    <property type="evidence" value="ECO:0007669"/>
    <property type="project" value="UniProtKB-KW"/>
</dbReference>
<keyword evidence="2" id="KW-0560">Oxidoreductase</keyword>
<dbReference type="PRINTS" id="PR00081">
    <property type="entry name" value="GDHRDH"/>
</dbReference>
<dbReference type="NCBIfam" id="NF005754">
    <property type="entry name" value="PRK07578.1"/>
    <property type="match status" value="1"/>
</dbReference>
<dbReference type="AlphaFoldDB" id="A0AAE4NMU3"/>
<proteinExistence type="inferred from homology"/>
<dbReference type="InterPro" id="IPR002347">
    <property type="entry name" value="SDR_fam"/>
</dbReference>
<dbReference type="RefSeq" id="WP_296183069.1">
    <property type="nucleotide sequence ID" value="NZ_JAVBIB010000029.1"/>
</dbReference>
<comment type="similarity">
    <text evidence="1">Belongs to the short-chain dehydrogenases/reductases (SDR) family.</text>
</comment>
<dbReference type="PANTHER" id="PTHR43477">
    <property type="entry name" value="DIHYDROANTICAPSIN 7-DEHYDROGENASE"/>
    <property type="match status" value="1"/>
</dbReference>
<accession>A0AAE4NMU3</accession>
<evidence type="ECO:0000313" key="3">
    <source>
        <dbReference type="EMBL" id="MDV2420446.1"/>
    </source>
</evidence>
<reference evidence="3" key="1">
    <citation type="submission" date="2023-08" db="EMBL/GenBank/DDBJ databases">
        <title>Genomic characterization of the C. tuberculostearicum species complex, a ubiquitous member of the human skin microbiome.</title>
        <authorList>
            <person name="Ahmed N."/>
            <person name="Deming C."/>
            <person name="Conlan S."/>
            <person name="Segre J."/>
        </authorList>
    </citation>
    <scope>NUCLEOTIDE SEQUENCE</scope>
    <source>
        <strain evidence="3">CTNIH22</strain>
    </source>
</reference>
<dbReference type="EMBL" id="JAVBIB010000029">
    <property type="protein sequence ID" value="MDV2420446.1"/>
    <property type="molecule type" value="Genomic_DNA"/>
</dbReference>
<dbReference type="Pfam" id="PF13561">
    <property type="entry name" value="adh_short_C2"/>
    <property type="match status" value="1"/>
</dbReference>
<evidence type="ECO:0000256" key="2">
    <source>
        <dbReference type="ARBA" id="ARBA00023002"/>
    </source>
</evidence>
<dbReference type="InterPro" id="IPR036291">
    <property type="entry name" value="NAD(P)-bd_dom_sf"/>
</dbReference>
<name>A0AAE4NMU3_9CORY</name>
<sequence length="200" mass="20941">MGRKVAVIGATGTIGSAVADRFEKHYEVLRVSRHSTPQVDMSDVDSIRAFYKEAGPLDAIVVCAGFAPFSPLTDLSREDFSAAATGKLLGQVSLVTEGLSYLNDGGSFTLTTGILSQHPIAGSAAASMANGGVESFVTAASTELPRGQRINAVSPTVLKEATGFHSAFPGFKQVPATEVADAYIRSVEGVETGKVFQIWN</sequence>
<evidence type="ECO:0000256" key="1">
    <source>
        <dbReference type="ARBA" id="ARBA00006484"/>
    </source>
</evidence>
<dbReference type="InterPro" id="IPR051122">
    <property type="entry name" value="SDR_DHRS6-like"/>
</dbReference>
<dbReference type="SUPFAM" id="SSF51735">
    <property type="entry name" value="NAD(P)-binding Rossmann-fold domains"/>
    <property type="match status" value="1"/>
</dbReference>
<dbReference type="Proteomes" id="UP001185706">
    <property type="component" value="Unassembled WGS sequence"/>
</dbReference>
<comment type="caution">
    <text evidence="3">The sequence shown here is derived from an EMBL/GenBank/DDBJ whole genome shotgun (WGS) entry which is preliminary data.</text>
</comment>
<dbReference type="PANTHER" id="PTHR43477:SF1">
    <property type="entry name" value="DIHYDROANTICAPSIN 7-DEHYDROGENASE"/>
    <property type="match status" value="1"/>
</dbReference>
<dbReference type="CDD" id="cd11731">
    <property type="entry name" value="Lin1944_like_SDR_c"/>
    <property type="match status" value="1"/>
</dbReference>